<dbReference type="PROSITE" id="PS51352">
    <property type="entry name" value="THIOREDOXIN_2"/>
    <property type="match status" value="1"/>
</dbReference>
<evidence type="ECO:0000259" key="8">
    <source>
        <dbReference type="PROSITE" id="PS51352"/>
    </source>
</evidence>
<dbReference type="PROSITE" id="PS00194">
    <property type="entry name" value="THIOREDOXIN_1"/>
    <property type="match status" value="1"/>
</dbReference>
<dbReference type="InterPro" id="IPR023205">
    <property type="entry name" value="DsbA/DsbL"/>
</dbReference>
<dbReference type="InterPro" id="IPR001853">
    <property type="entry name" value="DSBA-like_thioredoxin_dom"/>
</dbReference>
<evidence type="ECO:0000313" key="9">
    <source>
        <dbReference type="EMBL" id="MCS4558272.1"/>
    </source>
</evidence>
<dbReference type="InterPro" id="IPR050824">
    <property type="entry name" value="Thiol_disulfide_DsbA"/>
</dbReference>
<dbReference type="Proteomes" id="UP001201549">
    <property type="component" value="Unassembled WGS sequence"/>
</dbReference>
<dbReference type="PANTHER" id="PTHR35891:SF2">
    <property type="entry name" value="THIOL:DISULFIDE INTERCHANGE PROTEIN DSBA"/>
    <property type="match status" value="1"/>
</dbReference>
<dbReference type="PIRSF" id="PIRSF001488">
    <property type="entry name" value="Tdi_protein"/>
    <property type="match status" value="1"/>
</dbReference>
<organism evidence="9 10">
    <name type="scientific">Shewanella electrica</name>
    <dbReference type="NCBI Taxonomy" id="515560"/>
    <lineage>
        <taxon>Bacteria</taxon>
        <taxon>Pseudomonadati</taxon>
        <taxon>Pseudomonadota</taxon>
        <taxon>Gammaproteobacteria</taxon>
        <taxon>Alteromonadales</taxon>
        <taxon>Shewanellaceae</taxon>
        <taxon>Shewanella</taxon>
    </lineage>
</organism>
<comment type="subcellular location">
    <subcellularLocation>
        <location evidence="1 7">Periplasm</location>
    </subcellularLocation>
</comment>
<comment type="caution">
    <text evidence="9">The sequence shown here is derived from an EMBL/GenBank/DDBJ whole genome shotgun (WGS) entry which is preliminary data.</text>
</comment>
<dbReference type="Pfam" id="PF01323">
    <property type="entry name" value="DSBA"/>
    <property type="match status" value="1"/>
</dbReference>
<reference evidence="10" key="1">
    <citation type="submission" date="2023-07" db="EMBL/GenBank/DDBJ databases">
        <title>Shewanella mangrovi sp. nov., an acetaldehyde- degrading bacterium isolated from mangrove sediment.</title>
        <authorList>
            <person name="Liu Y."/>
        </authorList>
    </citation>
    <scope>NUCLEOTIDE SEQUENCE [LARGE SCALE GENOMIC DNA]</scope>
    <source>
        <strain evidence="10">C32</strain>
    </source>
</reference>
<dbReference type="InterPro" id="IPR036249">
    <property type="entry name" value="Thioredoxin-like_sf"/>
</dbReference>
<keyword evidence="6" id="KW-0676">Redox-active center</keyword>
<evidence type="ECO:0000256" key="2">
    <source>
        <dbReference type="ARBA" id="ARBA00005791"/>
    </source>
</evidence>
<evidence type="ECO:0000313" key="10">
    <source>
        <dbReference type="Proteomes" id="UP001201549"/>
    </source>
</evidence>
<evidence type="ECO:0000256" key="6">
    <source>
        <dbReference type="ARBA" id="ARBA00023284"/>
    </source>
</evidence>
<dbReference type="InterPro" id="IPR013766">
    <property type="entry name" value="Thioredoxin_domain"/>
</dbReference>
<keyword evidence="4 7" id="KW-0574">Periplasm</keyword>
<sequence length="231" mass="25859">MLAGASFAAHATDFVEGKHYTQVANKASDSPKVTEYFSFYCPHCYNMSNKYLNFIKAKIDPSIKFDDAHVDFMNSSIGTEVMRSLAVMKTLGVEKELLPKMFAAIQGDNAGAHDHSHPHPTTINNRDDIKQVFASAGIDAAKYDEVADSSETTDTINRWRQEQNSYQVESIPTFIVNDKYRINMDEIRSVADLTELIDYLATKKEEKSSGSMGWLFLAFAGLAAASRRRYS</sequence>
<evidence type="ECO:0000256" key="4">
    <source>
        <dbReference type="ARBA" id="ARBA00022764"/>
    </source>
</evidence>
<evidence type="ECO:0000256" key="7">
    <source>
        <dbReference type="PIRNR" id="PIRNR001488"/>
    </source>
</evidence>
<proteinExistence type="inferred from homology"/>
<keyword evidence="5 7" id="KW-1015">Disulfide bond</keyword>
<name>A0ABT2FQS0_9GAMM</name>
<evidence type="ECO:0000256" key="5">
    <source>
        <dbReference type="ARBA" id="ARBA00023157"/>
    </source>
</evidence>
<gene>
    <name evidence="9" type="ORF">L9G74_17670</name>
</gene>
<keyword evidence="3" id="KW-0732">Signal</keyword>
<dbReference type="InterPro" id="IPR017937">
    <property type="entry name" value="Thioredoxin_CS"/>
</dbReference>
<evidence type="ECO:0000256" key="1">
    <source>
        <dbReference type="ARBA" id="ARBA00004418"/>
    </source>
</evidence>
<dbReference type="CDD" id="cd03019">
    <property type="entry name" value="DsbA_DsbA"/>
    <property type="match status" value="1"/>
</dbReference>
<evidence type="ECO:0000256" key="3">
    <source>
        <dbReference type="ARBA" id="ARBA00022729"/>
    </source>
</evidence>
<comment type="similarity">
    <text evidence="2">Belongs to the thioredoxin family. DsbA subfamily.</text>
</comment>
<dbReference type="Gene3D" id="3.40.30.10">
    <property type="entry name" value="Glutaredoxin"/>
    <property type="match status" value="1"/>
</dbReference>
<protein>
    <recommendedName>
        <fullName evidence="7">Thiol:disulfide interchange protein</fullName>
    </recommendedName>
</protein>
<keyword evidence="10" id="KW-1185">Reference proteome</keyword>
<accession>A0ABT2FQS0</accession>
<dbReference type="PANTHER" id="PTHR35891">
    <property type="entry name" value="THIOL:DISULFIDE INTERCHANGE PROTEIN DSBA"/>
    <property type="match status" value="1"/>
</dbReference>
<feature type="domain" description="Thioredoxin" evidence="8">
    <location>
        <begin position="1"/>
        <end position="138"/>
    </location>
</feature>
<dbReference type="SUPFAM" id="SSF52833">
    <property type="entry name" value="Thioredoxin-like"/>
    <property type="match status" value="1"/>
</dbReference>
<dbReference type="EMBL" id="JAKOGG010000018">
    <property type="protein sequence ID" value="MCS4558272.1"/>
    <property type="molecule type" value="Genomic_DNA"/>
</dbReference>